<evidence type="ECO:0000313" key="2">
    <source>
        <dbReference type="Proteomes" id="UP000232688"/>
    </source>
</evidence>
<comment type="caution">
    <text evidence="1">The sequence shown here is derived from an EMBL/GenBank/DDBJ whole genome shotgun (WGS) entry which is preliminary data.</text>
</comment>
<evidence type="ECO:0000313" key="1">
    <source>
        <dbReference type="EMBL" id="PKC71788.1"/>
    </source>
</evidence>
<dbReference type="AlphaFoldDB" id="A0A2N0S8A1"/>
<proteinExistence type="predicted"/>
<gene>
    <name evidence="1" type="ORF">RhiirA1_56533</name>
</gene>
<reference evidence="1 2" key="2">
    <citation type="submission" date="2017-10" db="EMBL/GenBank/DDBJ databases">
        <title>Genome analyses suggest a sexual origin of heterokaryosis in a supposedly ancient asexual fungus.</title>
        <authorList>
            <person name="Corradi N."/>
            <person name="Sedzielewska K."/>
            <person name="Noel J."/>
            <person name="Charron P."/>
            <person name="Farinelli L."/>
            <person name="Marton T."/>
            <person name="Kruger M."/>
            <person name="Pelin A."/>
            <person name="Brachmann A."/>
            <person name="Corradi N."/>
        </authorList>
    </citation>
    <scope>NUCLEOTIDE SEQUENCE [LARGE SCALE GENOMIC DNA]</scope>
    <source>
        <strain evidence="1 2">A1</strain>
    </source>
</reference>
<dbReference type="VEuPathDB" id="FungiDB:RhiirA1_56533"/>
<organism evidence="1 2">
    <name type="scientific">Rhizophagus irregularis</name>
    <dbReference type="NCBI Taxonomy" id="588596"/>
    <lineage>
        <taxon>Eukaryota</taxon>
        <taxon>Fungi</taxon>
        <taxon>Fungi incertae sedis</taxon>
        <taxon>Mucoromycota</taxon>
        <taxon>Glomeromycotina</taxon>
        <taxon>Glomeromycetes</taxon>
        <taxon>Glomerales</taxon>
        <taxon>Glomeraceae</taxon>
        <taxon>Rhizophagus</taxon>
    </lineage>
</organism>
<sequence length="106" mass="12314">MYLIACSFLHSWITRMLLAHLSTICIINCILRKLSDFFLSAIISITSSICRCTIRKMQLLLLGKLMCRIAKHEYSEHIYFCNVNQSDVIVLSSRKKWNQNKVSTNN</sequence>
<accession>A0A2N0S8A1</accession>
<dbReference type="EMBL" id="LLXH01000150">
    <property type="protein sequence ID" value="PKC71788.1"/>
    <property type="molecule type" value="Genomic_DNA"/>
</dbReference>
<name>A0A2N0S8A1_9GLOM</name>
<reference evidence="1 2" key="1">
    <citation type="submission" date="2017-10" db="EMBL/GenBank/DDBJ databases">
        <title>Extensive intraspecific genome diversity in a model arbuscular mycorrhizal fungus.</title>
        <authorList>
            <person name="Chen E.C.H."/>
            <person name="Morin E."/>
            <person name="Baudet D."/>
            <person name="Noel J."/>
            <person name="Ndikumana S."/>
            <person name="Charron P."/>
            <person name="St-Onge C."/>
            <person name="Giorgi J."/>
            <person name="Grigoriev I.V."/>
            <person name="Roux C."/>
            <person name="Martin F.M."/>
            <person name="Corradi N."/>
        </authorList>
    </citation>
    <scope>NUCLEOTIDE SEQUENCE [LARGE SCALE GENOMIC DNA]</scope>
    <source>
        <strain evidence="1 2">A1</strain>
    </source>
</reference>
<dbReference type="Proteomes" id="UP000232688">
    <property type="component" value="Unassembled WGS sequence"/>
</dbReference>
<protein>
    <submittedName>
        <fullName evidence="1">Uncharacterized protein</fullName>
    </submittedName>
</protein>